<evidence type="ECO:0000313" key="1">
    <source>
        <dbReference type="EMBL" id="PLM93070.1"/>
    </source>
</evidence>
<feature type="non-terminal residue" evidence="1">
    <location>
        <position position="1"/>
    </location>
</feature>
<dbReference type="AlphaFoldDB" id="A0A2N4YYH4"/>
<protein>
    <submittedName>
        <fullName evidence="1">Dihydrodipicolinate synthase family protein</fullName>
    </submittedName>
</protein>
<reference evidence="1 2" key="1">
    <citation type="submission" date="2017-11" db="EMBL/GenBank/DDBJ databases">
        <authorList>
            <person name="Han C.G."/>
        </authorList>
    </citation>
    <scope>NUCLEOTIDE SEQUENCE [LARGE SCALE GENOMIC DNA]</scope>
    <source>
        <strain evidence="1 2">A8</strain>
    </source>
</reference>
<dbReference type="EMBL" id="PIDP01000743">
    <property type="protein sequence ID" value="PLM93070.1"/>
    <property type="molecule type" value="Genomic_DNA"/>
</dbReference>
<accession>A0A2N4YYH4</accession>
<sequence length="35" mass="3633">VRAPLKPIDDAALAELTHVMSALASDSRSGVTLAR</sequence>
<organism evidence="1 2">
    <name type="scientific">Klebsiella variicola</name>
    <dbReference type="NCBI Taxonomy" id="244366"/>
    <lineage>
        <taxon>Bacteria</taxon>
        <taxon>Pseudomonadati</taxon>
        <taxon>Pseudomonadota</taxon>
        <taxon>Gammaproteobacteria</taxon>
        <taxon>Enterobacterales</taxon>
        <taxon>Enterobacteriaceae</taxon>
        <taxon>Klebsiella/Raoultella group</taxon>
        <taxon>Klebsiella</taxon>
        <taxon>Klebsiella pneumoniae complex</taxon>
    </lineage>
</organism>
<dbReference type="Proteomes" id="UP000234412">
    <property type="component" value="Unassembled WGS sequence"/>
</dbReference>
<comment type="caution">
    <text evidence="1">The sequence shown here is derived from an EMBL/GenBank/DDBJ whole genome shotgun (WGS) entry which is preliminary data.</text>
</comment>
<evidence type="ECO:0000313" key="2">
    <source>
        <dbReference type="Proteomes" id="UP000234412"/>
    </source>
</evidence>
<reference evidence="1 2" key="2">
    <citation type="submission" date="2018-01" db="EMBL/GenBank/DDBJ databases">
        <title>Genomic study of Klebsiella pneumoniae.</title>
        <authorList>
            <person name="Yang Y."/>
            <person name="Bicalho R."/>
        </authorList>
    </citation>
    <scope>NUCLEOTIDE SEQUENCE [LARGE SCALE GENOMIC DNA]</scope>
    <source>
        <strain evidence="1 2">A8</strain>
    </source>
</reference>
<name>A0A2N4YYH4_KLEVA</name>
<proteinExistence type="predicted"/>
<gene>
    <name evidence="1" type="ORF">CWN47_19450</name>
</gene>